<dbReference type="GeneTree" id="ENSGT01130000278482"/>
<reference evidence="4" key="2">
    <citation type="submission" date="2021-03" db="UniProtKB">
        <authorList>
            <consortium name="Ensembl"/>
        </authorList>
    </citation>
    <scope>IDENTIFICATION</scope>
</reference>
<dbReference type="GO" id="GO:0006310">
    <property type="term" value="P:DNA recombination"/>
    <property type="evidence" value="ECO:0007669"/>
    <property type="project" value="UniProtKB-KW"/>
</dbReference>
<dbReference type="InterPro" id="IPR010998">
    <property type="entry name" value="Integrase_recombinase_N"/>
</dbReference>
<feature type="compositionally biased region" description="Low complexity" evidence="3">
    <location>
        <begin position="260"/>
        <end position="276"/>
    </location>
</feature>
<feature type="region of interest" description="Disordered" evidence="3">
    <location>
        <begin position="92"/>
        <end position="170"/>
    </location>
</feature>
<proteinExistence type="predicted"/>
<dbReference type="PANTHER" id="PTHR33066">
    <property type="entry name" value="INTEGRASE_SAM-LIKE_N DOMAIN-CONTAINING PROTEIN"/>
    <property type="match status" value="1"/>
</dbReference>
<dbReference type="Gene3D" id="1.10.150.130">
    <property type="match status" value="1"/>
</dbReference>
<dbReference type="PANTHER" id="PTHR33066:SF2">
    <property type="entry name" value="FILAGGRIN-2-LIKE"/>
    <property type="match status" value="1"/>
</dbReference>
<keyword evidence="1" id="KW-0238">DNA-binding</keyword>
<dbReference type="Ensembl" id="ENSXETT00000109760">
    <property type="protein sequence ID" value="ENSXETP00000102324"/>
    <property type="gene ID" value="ENSXETG00000047690"/>
</dbReference>
<dbReference type="GO" id="GO:0003677">
    <property type="term" value="F:DNA binding"/>
    <property type="evidence" value="ECO:0007669"/>
    <property type="project" value="UniProtKB-KW"/>
</dbReference>
<dbReference type="AlphaFoldDB" id="A0A803J3C6"/>
<evidence type="ECO:0000313" key="4">
    <source>
        <dbReference type="Ensembl" id="ENSXETP00000102324"/>
    </source>
</evidence>
<evidence type="ECO:0000256" key="3">
    <source>
        <dbReference type="SAM" id="MobiDB-lite"/>
    </source>
</evidence>
<feature type="compositionally biased region" description="Low complexity" evidence="3">
    <location>
        <begin position="225"/>
        <end position="253"/>
    </location>
</feature>
<evidence type="ECO:0008006" key="5">
    <source>
        <dbReference type="Google" id="ProtNLM"/>
    </source>
</evidence>
<dbReference type="InterPro" id="IPR013762">
    <property type="entry name" value="Integrase-like_cat_sf"/>
</dbReference>
<sequence length="620" mass="67289">MVARPREFVQGVSPYSSQLENSVNGCFLSGLGSSPREQCGTRGMGIPDAEHTIEYSRTECSFSGAVGICPRLEGNGSKTKDRQLLGSLVCEETGRNQKPLPMEDGPTNPILGRAESRTSDSGSCSGHSQSTGGLSQSNSLVKARVETASRSFSHTGGKMGSSRGRPYGNPRECPVASFLYKKVQSVSHGNGRSPSDMEFSSGLYFPSNPSTSASSFEDHSGEGRSGSASPSLASAPMVSAAEEISDSGSVASSSDRESTVSRSSSSSGPRGSISDGMETERKRLLDLGLSHSVVATLLKARKQSTSNVYYKIWERFLVWQRQSEISAFPPPLSQILDFLQEGLSKGLQYRTLKVHVAALSAMTGIKWAEDPIVKRFFSTIIKICPPKRTLSPVWDLPLVLKALCEPPFEPLQEASLWMVTLKTLFLVAIVSAARVSLLHALSMKDQDIVFWPDKVVLKPVDSFLPKVVSTFHLTRETVIPVLPESPDMPEKLKNLDPVRMLKHYLTMTQSSRKTDKLFVIPGGPREGEPPAKSTIARWIVILIQKAYNLQGKQAPAGLKAHSTRAVATSWAAEANVPESMICDAAAWSSARTFFKFYRLNVKNSSQSNFASAVLRSVSVD</sequence>
<evidence type="ECO:0000256" key="2">
    <source>
        <dbReference type="ARBA" id="ARBA00023172"/>
    </source>
</evidence>
<name>A0A803J3C6_XENTR</name>
<keyword evidence="2" id="KW-0233">DNA recombination</keyword>
<organism evidence="4">
    <name type="scientific">Xenopus tropicalis</name>
    <name type="common">Western clawed frog</name>
    <name type="synonym">Silurana tropicalis</name>
    <dbReference type="NCBI Taxonomy" id="8364"/>
    <lineage>
        <taxon>Eukaryota</taxon>
        <taxon>Metazoa</taxon>
        <taxon>Chordata</taxon>
        <taxon>Craniata</taxon>
        <taxon>Vertebrata</taxon>
        <taxon>Euteleostomi</taxon>
        <taxon>Amphibia</taxon>
        <taxon>Batrachia</taxon>
        <taxon>Anura</taxon>
        <taxon>Pipoidea</taxon>
        <taxon>Pipidae</taxon>
        <taxon>Xenopodinae</taxon>
        <taxon>Xenopus</taxon>
        <taxon>Silurana</taxon>
    </lineage>
</organism>
<reference evidence="4" key="1">
    <citation type="journal article" date="2010" name="Science">
        <title>The genome of the Western clawed frog Xenopus tropicalis.</title>
        <authorList>
            <person name="Hellsten U."/>
            <person name="Harland R.M."/>
            <person name="Gilchrist M.J."/>
            <person name="Hendrix D."/>
            <person name="Jurka J."/>
            <person name="Kapitonov V."/>
            <person name="Ovcharenko I."/>
            <person name="Putnam N.H."/>
            <person name="Shu S."/>
            <person name="Taher L."/>
            <person name="Blitz I.L."/>
            <person name="Blumberg B."/>
            <person name="Dichmann D.S."/>
            <person name="Dubchak I."/>
            <person name="Amaya E."/>
            <person name="Detter J.C."/>
            <person name="Fletcher R."/>
            <person name="Gerhard D.S."/>
            <person name="Goodstein D."/>
            <person name="Graves T."/>
            <person name="Grigoriev I.V."/>
            <person name="Grimwood J."/>
            <person name="Kawashima T."/>
            <person name="Lindquist E."/>
            <person name="Lucas S.M."/>
            <person name="Mead P.E."/>
            <person name="Mitros T."/>
            <person name="Ogino H."/>
            <person name="Ohta Y."/>
            <person name="Poliakov A.V."/>
            <person name="Pollet N."/>
            <person name="Robert J."/>
            <person name="Salamov A."/>
            <person name="Sater A.K."/>
            <person name="Schmutz J."/>
            <person name="Terry A."/>
            <person name="Vize P.D."/>
            <person name="Warren W.C."/>
            <person name="Wells D."/>
            <person name="Wills A."/>
            <person name="Wilson R.K."/>
            <person name="Zimmerman L.B."/>
            <person name="Zorn A.M."/>
            <person name="Grainger R."/>
            <person name="Grammer T."/>
            <person name="Khokha M.K."/>
            <person name="Richardson P.M."/>
            <person name="Rokhsar D.S."/>
        </authorList>
    </citation>
    <scope>NUCLEOTIDE SEQUENCE [LARGE SCALE GENOMIC DNA]</scope>
    <source>
        <strain evidence="4">Nigerian</strain>
    </source>
</reference>
<dbReference type="InterPro" id="IPR011010">
    <property type="entry name" value="DNA_brk_join_enz"/>
</dbReference>
<dbReference type="GO" id="GO:0015074">
    <property type="term" value="P:DNA integration"/>
    <property type="evidence" value="ECO:0007669"/>
    <property type="project" value="InterPro"/>
</dbReference>
<protein>
    <recommendedName>
        <fullName evidence="5">Tyr recombinase domain-containing protein</fullName>
    </recommendedName>
</protein>
<feature type="region of interest" description="Disordered" evidence="3">
    <location>
        <begin position="208"/>
        <end position="277"/>
    </location>
</feature>
<dbReference type="Gene3D" id="1.10.443.10">
    <property type="entry name" value="Intergrase catalytic core"/>
    <property type="match status" value="1"/>
</dbReference>
<dbReference type="InParanoid" id="A0A803J3C6"/>
<evidence type="ECO:0000256" key="1">
    <source>
        <dbReference type="ARBA" id="ARBA00023125"/>
    </source>
</evidence>
<accession>A0A803J3C6</accession>
<dbReference type="SUPFAM" id="SSF56349">
    <property type="entry name" value="DNA breaking-rejoining enzymes"/>
    <property type="match status" value="1"/>
</dbReference>
<feature type="compositionally biased region" description="Low complexity" evidence="3">
    <location>
        <begin position="119"/>
        <end position="133"/>
    </location>
</feature>
<dbReference type="SUPFAM" id="SSF47823">
    <property type="entry name" value="lambda integrase-like, N-terminal domain"/>
    <property type="match status" value="1"/>
</dbReference>